<keyword evidence="4" id="KW-1185">Reference proteome</keyword>
<keyword evidence="2" id="KW-0231">Viral genome packaging</keyword>
<keyword evidence="1" id="KW-1188">Viral release from host cell</keyword>
<dbReference type="EMBL" id="CP013910">
    <property type="protein sequence ID" value="ALW89630.1"/>
    <property type="molecule type" value="Genomic_DNA"/>
</dbReference>
<sequence length="246" mass="27592">MIPHMQPDAKTQPTAEELGAALTDKHRMFVEHYFRLNFNSSAASRATGYADHRQGWRILQRPDVQAYIQARMAQYMPADEVMQRLTALARTDGSQFLKEEAYEVPVFEARPLQEKIDLVNARIGQMNRIDPGMLKARIEAAQAEIAELEVQLALDPDATYQKQVGTETRTRIIPSLETAAENGVLFAVESVEYTQHGLKFKRQDPIKALELIGKHHKLFTEKVEHSGEGGGPVQVQITRTIVGGNS</sequence>
<dbReference type="InterPro" id="IPR005335">
    <property type="entry name" value="Terminase_ssu"/>
</dbReference>
<proteinExistence type="predicted"/>
<dbReference type="InterPro" id="IPR052404">
    <property type="entry name" value="SPP1-like_terminase"/>
</dbReference>
<dbReference type="PANTHER" id="PTHR41328">
    <property type="entry name" value="TERMINASE SMALL SUBUNIT-RELATED"/>
    <property type="match status" value="1"/>
</dbReference>
<dbReference type="Gene3D" id="1.10.10.1400">
    <property type="entry name" value="Terminase, small subunit, N-terminal DNA-binding domain, HTH motif"/>
    <property type="match status" value="1"/>
</dbReference>
<name>A0ABM5X7D8_9DEIO</name>
<evidence type="ECO:0000256" key="1">
    <source>
        <dbReference type="ARBA" id="ARBA00022612"/>
    </source>
</evidence>
<dbReference type="Pfam" id="PF03592">
    <property type="entry name" value="Terminase_2"/>
    <property type="match status" value="1"/>
</dbReference>
<reference evidence="3 4" key="1">
    <citation type="submission" date="2015-12" db="EMBL/GenBank/DDBJ databases">
        <authorList>
            <person name="Kim M.K."/>
            <person name="Srinivasan S."/>
            <person name="Lee J.-J."/>
            <person name="Kim K."/>
        </authorList>
    </citation>
    <scope>NUCLEOTIDE SEQUENCE [LARGE SCALE GENOMIC DNA]</scope>
    <source>
        <strain evidence="3 4">BM2</strain>
    </source>
</reference>
<evidence type="ECO:0008006" key="5">
    <source>
        <dbReference type="Google" id="ProtNLM"/>
    </source>
</evidence>
<evidence type="ECO:0000313" key="4">
    <source>
        <dbReference type="Proteomes" id="UP000060071"/>
    </source>
</evidence>
<evidence type="ECO:0000256" key="2">
    <source>
        <dbReference type="ARBA" id="ARBA00023219"/>
    </source>
</evidence>
<dbReference type="PANTHER" id="PTHR41328:SF2">
    <property type="entry name" value="TERMINASE SMALL SUBUNIT"/>
    <property type="match status" value="1"/>
</dbReference>
<dbReference type="InterPro" id="IPR038713">
    <property type="entry name" value="Terminase_Gp1_N_sf"/>
</dbReference>
<dbReference type="Proteomes" id="UP000060071">
    <property type="component" value="Chromosome"/>
</dbReference>
<protein>
    <recommendedName>
        <fullName evidence="5">Terminase small subunit</fullName>
    </recommendedName>
</protein>
<evidence type="ECO:0000313" key="3">
    <source>
        <dbReference type="EMBL" id="ALW89630.1"/>
    </source>
</evidence>
<gene>
    <name evidence="3" type="ORF">AUC44_12575</name>
</gene>
<organism evidence="3 4">
    <name type="scientific">Deinococcus actinosclerus</name>
    <dbReference type="NCBI Taxonomy" id="1768108"/>
    <lineage>
        <taxon>Bacteria</taxon>
        <taxon>Thermotogati</taxon>
        <taxon>Deinococcota</taxon>
        <taxon>Deinococci</taxon>
        <taxon>Deinococcales</taxon>
        <taxon>Deinococcaceae</taxon>
        <taxon>Deinococcus</taxon>
    </lineage>
</organism>
<accession>A0ABM5X7D8</accession>